<dbReference type="InterPro" id="IPR000330">
    <property type="entry name" value="SNF2_N"/>
</dbReference>
<keyword evidence="4" id="KW-0067">ATP-binding</keyword>
<dbReference type="PANTHER" id="PTHR45766">
    <property type="entry name" value="DNA ANNEALING HELICASE AND ENDONUCLEASE ZRANB3 FAMILY MEMBER"/>
    <property type="match status" value="1"/>
</dbReference>
<dbReference type="InterPro" id="IPR038718">
    <property type="entry name" value="SNF2-like_sf"/>
</dbReference>
<dbReference type="Pfam" id="PF00176">
    <property type="entry name" value="SNF2-rel_dom"/>
    <property type="match status" value="1"/>
</dbReference>
<accession>A0ABY5PN62</accession>
<keyword evidence="1" id="KW-0378">Hydrolase</keyword>
<dbReference type="SUPFAM" id="SSF52540">
    <property type="entry name" value="P-loop containing nucleoside triphosphate hydrolases"/>
    <property type="match status" value="2"/>
</dbReference>
<evidence type="ECO:0000313" key="4">
    <source>
        <dbReference type="EMBL" id="UUY05955.1"/>
    </source>
</evidence>
<feature type="domain" description="Helicase ATP-binding" evidence="2">
    <location>
        <begin position="281"/>
        <end position="436"/>
    </location>
</feature>
<dbReference type="Gene3D" id="3.40.50.300">
    <property type="entry name" value="P-loop containing nucleotide triphosphate hydrolases"/>
    <property type="match status" value="1"/>
</dbReference>
<dbReference type="SMART" id="SM00487">
    <property type="entry name" value="DEXDc"/>
    <property type="match status" value="1"/>
</dbReference>
<dbReference type="InterPro" id="IPR014001">
    <property type="entry name" value="Helicase_ATP-bd"/>
</dbReference>
<dbReference type="InterPro" id="IPR049730">
    <property type="entry name" value="SNF2/RAD54-like_C"/>
</dbReference>
<evidence type="ECO:0000259" key="3">
    <source>
        <dbReference type="PROSITE" id="PS51194"/>
    </source>
</evidence>
<dbReference type="InterPro" id="IPR001650">
    <property type="entry name" value="Helicase_C-like"/>
</dbReference>
<evidence type="ECO:0000256" key="1">
    <source>
        <dbReference type="ARBA" id="ARBA00022801"/>
    </source>
</evidence>
<dbReference type="PANTHER" id="PTHR45766:SF6">
    <property type="entry name" value="SWI_SNF-RELATED MATRIX-ASSOCIATED ACTIN-DEPENDENT REGULATOR OF CHROMATIN SUBFAMILY A-LIKE PROTEIN 1"/>
    <property type="match status" value="1"/>
</dbReference>
<protein>
    <submittedName>
        <fullName evidence="4">DEAD/DEAH box helicase</fullName>
    </submittedName>
</protein>
<keyword evidence="4" id="KW-0547">Nucleotide-binding</keyword>
<feature type="domain" description="Helicase C-terminal" evidence="3">
    <location>
        <begin position="545"/>
        <end position="704"/>
    </location>
</feature>
<dbReference type="Gene3D" id="3.40.50.10810">
    <property type="entry name" value="Tandem AAA-ATPase domain"/>
    <property type="match status" value="1"/>
</dbReference>
<dbReference type="CDD" id="cd18793">
    <property type="entry name" value="SF2_C_SNF"/>
    <property type="match status" value="1"/>
</dbReference>
<keyword evidence="5" id="KW-1185">Reference proteome</keyword>
<dbReference type="EMBL" id="CP088295">
    <property type="protein sequence ID" value="UUY05955.1"/>
    <property type="molecule type" value="Genomic_DNA"/>
</dbReference>
<dbReference type="PROSITE" id="PS51192">
    <property type="entry name" value="HELICASE_ATP_BIND_1"/>
    <property type="match status" value="1"/>
</dbReference>
<dbReference type="SMART" id="SM00490">
    <property type="entry name" value="HELICc"/>
    <property type="match status" value="1"/>
</dbReference>
<reference evidence="5" key="1">
    <citation type="submission" date="2021-11" db="EMBL/GenBank/DDBJ databases">
        <title>Cultivation dependent microbiological survey of springs from the worlds oldest radium mine currently devoted to the extraction of radon-saturated water.</title>
        <authorList>
            <person name="Kapinusova G."/>
            <person name="Smrhova T."/>
            <person name="Strejcek M."/>
            <person name="Suman J."/>
            <person name="Jani K."/>
            <person name="Pajer P."/>
            <person name="Uhlik O."/>
        </authorList>
    </citation>
    <scope>NUCLEOTIDE SEQUENCE [LARGE SCALE GENOMIC DNA]</scope>
    <source>
        <strain evidence="5">J379</strain>
    </source>
</reference>
<dbReference type="GO" id="GO:0004386">
    <property type="term" value="F:helicase activity"/>
    <property type="evidence" value="ECO:0007669"/>
    <property type="project" value="UniProtKB-KW"/>
</dbReference>
<sequence>MELVPDTPNVELRLRRDGHRVVVLNFPYDVNIVAAVRAIPGRQFDWDTKEWSAPIDDWVGLHIAHLLTRFPDLQPAPEVETWLERISERWIATVATTKHDGRGWFVLRTRGGEIPEAVADRTITFDGQTLASMSRQVAEVLSEQRAVRMDRAAQRCVEALLNDTEPPRARLVLAESVEGDRLKLDVLWDASLGDAFSRLPGGQDGRGLPLDPWNADHLDAFLTEHGIPVVGAAVGAVHELREEHEEAAAAVERSRATSAEPLDETAAKLGGELQPFQWAGVRYALDTRRCFISDEQGLGKTVQALAALEADDAFPAIVICPASLKLNWQRETRKWLPHRTVGVVEGRGAYTPSHDITILNYEIVAAHRRDLAAAKPRALVVDESHYCKNPQAKRTHAVRRLAESIPPHGLRLALSGTPVLNHAEELVSQLRVLGRIEEFGSGARFARQFGGELSEERLHWHLRRHCFVRRLKSEVLPQLPAKRRVVVSMPLDNEREYRLAEQSVIDWLREQPLDLADLDAKIARTLRAERLAQLGTLQRLAAKGKLEASMAWIHDFLASGEPLVVFARHREIQDALVERFPDAAHLLGRDSTEARDLAVRAFQQPDGPQLIICATRVASQGITLTRASNVAFLELEWTPALHDQAEDRVHRIGQRDAVTAWYLLAAQTMDETMSELLARKREIVAAVTDGQAGDETSVLSGVLKVLRDGEPYRHLRPVA</sequence>
<name>A0ABY5PN62_9ACTN</name>
<organism evidence="4 5">
    <name type="scientific">Svornostia abyssi</name>
    <dbReference type="NCBI Taxonomy" id="2898438"/>
    <lineage>
        <taxon>Bacteria</taxon>
        <taxon>Bacillati</taxon>
        <taxon>Actinomycetota</taxon>
        <taxon>Thermoleophilia</taxon>
        <taxon>Solirubrobacterales</taxon>
        <taxon>Baekduiaceae</taxon>
        <taxon>Svornostia</taxon>
    </lineage>
</organism>
<gene>
    <name evidence="4" type="ORF">LRS13_10690</name>
</gene>
<proteinExistence type="predicted"/>
<dbReference type="Pfam" id="PF00271">
    <property type="entry name" value="Helicase_C"/>
    <property type="match status" value="1"/>
</dbReference>
<evidence type="ECO:0000259" key="2">
    <source>
        <dbReference type="PROSITE" id="PS51192"/>
    </source>
</evidence>
<evidence type="ECO:0000313" key="5">
    <source>
        <dbReference type="Proteomes" id="UP001058860"/>
    </source>
</evidence>
<dbReference type="InterPro" id="IPR027417">
    <property type="entry name" value="P-loop_NTPase"/>
</dbReference>
<dbReference type="PROSITE" id="PS51194">
    <property type="entry name" value="HELICASE_CTER"/>
    <property type="match status" value="1"/>
</dbReference>
<dbReference type="Proteomes" id="UP001058860">
    <property type="component" value="Chromosome"/>
</dbReference>
<keyword evidence="4" id="KW-0347">Helicase</keyword>
<dbReference type="RefSeq" id="WP_353866393.1">
    <property type="nucleotide sequence ID" value="NZ_CP088295.1"/>
</dbReference>